<gene>
    <name evidence="1" type="ORF">SCF082_LOCUS29480</name>
</gene>
<name>A0ABP0MTU2_9DINO</name>
<dbReference type="Proteomes" id="UP001642464">
    <property type="component" value="Unassembled WGS sequence"/>
</dbReference>
<protein>
    <submittedName>
        <fullName evidence="1">Uncharacterized protein</fullName>
    </submittedName>
</protein>
<sequence>MARQSVLLRLCYASYLLLPAILQGCKSSDDGKGGKASCGKEDLLCLCKADCESTCHNFNITKMADGTECAKCMTSKCAEEAKGLCPQDRVSLCHNCITDGAWCWATTWPTCVKQCLEWQLSSAAQFSLCSRFQCFHARWDPIECTQCWLTNYTSTCLGKYDHCFESQKPTEGIILDGNTSEDSTVVV</sequence>
<evidence type="ECO:0000313" key="2">
    <source>
        <dbReference type="Proteomes" id="UP001642464"/>
    </source>
</evidence>
<proteinExistence type="predicted"/>
<reference evidence="1 2" key="1">
    <citation type="submission" date="2024-02" db="EMBL/GenBank/DDBJ databases">
        <authorList>
            <person name="Chen Y."/>
            <person name="Shah S."/>
            <person name="Dougan E. K."/>
            <person name="Thang M."/>
            <person name="Chan C."/>
        </authorList>
    </citation>
    <scope>NUCLEOTIDE SEQUENCE [LARGE SCALE GENOMIC DNA]</scope>
</reference>
<comment type="caution">
    <text evidence="1">The sequence shown here is derived from an EMBL/GenBank/DDBJ whole genome shotgun (WGS) entry which is preliminary data.</text>
</comment>
<accession>A0ABP0MTU2</accession>
<dbReference type="EMBL" id="CAXAMM010023825">
    <property type="protein sequence ID" value="CAK9054262.1"/>
    <property type="molecule type" value="Genomic_DNA"/>
</dbReference>
<dbReference type="PROSITE" id="PS51257">
    <property type="entry name" value="PROKAR_LIPOPROTEIN"/>
    <property type="match status" value="1"/>
</dbReference>
<keyword evidence="2" id="KW-1185">Reference proteome</keyword>
<evidence type="ECO:0000313" key="1">
    <source>
        <dbReference type="EMBL" id="CAK9054262.1"/>
    </source>
</evidence>
<organism evidence="1 2">
    <name type="scientific">Durusdinium trenchii</name>
    <dbReference type="NCBI Taxonomy" id="1381693"/>
    <lineage>
        <taxon>Eukaryota</taxon>
        <taxon>Sar</taxon>
        <taxon>Alveolata</taxon>
        <taxon>Dinophyceae</taxon>
        <taxon>Suessiales</taxon>
        <taxon>Symbiodiniaceae</taxon>
        <taxon>Durusdinium</taxon>
    </lineage>
</organism>